<protein>
    <submittedName>
        <fullName evidence="6">Transcriptional regulator, IclR family</fullName>
    </submittedName>
</protein>
<feature type="domain" description="HTH iclR-type" evidence="4">
    <location>
        <begin position="13"/>
        <end position="75"/>
    </location>
</feature>
<dbReference type="InterPro" id="IPR036390">
    <property type="entry name" value="WH_DNA-bd_sf"/>
</dbReference>
<dbReference type="AlphaFoldDB" id="C5C538"/>
<dbReference type="GO" id="GO:0045892">
    <property type="term" value="P:negative regulation of DNA-templated transcription"/>
    <property type="evidence" value="ECO:0007669"/>
    <property type="project" value="TreeGrafter"/>
</dbReference>
<proteinExistence type="predicted"/>
<dbReference type="SMART" id="SM00346">
    <property type="entry name" value="HTH_ICLR"/>
    <property type="match status" value="1"/>
</dbReference>
<gene>
    <name evidence="6" type="ordered locus">Bcav_3937</name>
</gene>
<evidence type="ECO:0000259" key="4">
    <source>
        <dbReference type="PROSITE" id="PS51077"/>
    </source>
</evidence>
<dbReference type="GO" id="GO:0003677">
    <property type="term" value="F:DNA binding"/>
    <property type="evidence" value="ECO:0007669"/>
    <property type="project" value="UniProtKB-KW"/>
</dbReference>
<dbReference type="KEGG" id="bcv:Bcav_3937"/>
<dbReference type="Pfam" id="PF01614">
    <property type="entry name" value="IclR_C"/>
    <property type="match status" value="1"/>
</dbReference>
<keyword evidence="3" id="KW-0804">Transcription</keyword>
<dbReference type="GO" id="GO:0003700">
    <property type="term" value="F:DNA-binding transcription factor activity"/>
    <property type="evidence" value="ECO:0007669"/>
    <property type="project" value="TreeGrafter"/>
</dbReference>
<dbReference type="SUPFAM" id="SSF46785">
    <property type="entry name" value="Winged helix' DNA-binding domain"/>
    <property type="match status" value="1"/>
</dbReference>
<dbReference type="Proteomes" id="UP000007962">
    <property type="component" value="Chromosome"/>
</dbReference>
<organism evidence="6 7">
    <name type="scientific">Beutenbergia cavernae (strain ATCC BAA-8 / DSM 12333 / CCUG 43141 / JCM 11478 / NBRC 16432 / NCIMB 13614 / HKI 0122)</name>
    <dbReference type="NCBI Taxonomy" id="471853"/>
    <lineage>
        <taxon>Bacteria</taxon>
        <taxon>Bacillati</taxon>
        <taxon>Actinomycetota</taxon>
        <taxon>Actinomycetes</taxon>
        <taxon>Micrococcales</taxon>
        <taxon>Beutenbergiaceae</taxon>
        <taxon>Beutenbergia</taxon>
    </lineage>
</organism>
<evidence type="ECO:0000256" key="3">
    <source>
        <dbReference type="ARBA" id="ARBA00023163"/>
    </source>
</evidence>
<dbReference type="PROSITE" id="PS51077">
    <property type="entry name" value="HTH_ICLR"/>
    <property type="match status" value="1"/>
</dbReference>
<dbReference type="EMBL" id="CP001618">
    <property type="protein sequence ID" value="ACQ82178.1"/>
    <property type="molecule type" value="Genomic_DNA"/>
</dbReference>
<sequence length="267" mass="28181">MPKQSARETVQGTQSIDRALSLLTAFSAERPRQRISDLVSTTGLGQSTVSRMVAAMTSMGFIRHDPLSGLYSLGPEVVDLAGIVLNDHPVHAAARQIAQNLAASLGLGVNVAERSGQHLFYLCNFEGKDAPRNSTLIGRGGPLHATALGKALLIDSDRASLESLLGATFDRYTARTITTVDALHQEMAAVADRGYAIENEELALRRACLAAPIRGRGGDVVAAVSVSGPLSAMNLAEREDFLAMVLIEQADQISTALGYVARAATTA</sequence>
<dbReference type="InterPro" id="IPR005471">
    <property type="entry name" value="Tscrpt_reg_IclR_N"/>
</dbReference>
<dbReference type="STRING" id="471853.Bcav_3937"/>
<dbReference type="InterPro" id="IPR029016">
    <property type="entry name" value="GAF-like_dom_sf"/>
</dbReference>
<keyword evidence="2" id="KW-0238">DNA-binding</keyword>
<evidence type="ECO:0000313" key="6">
    <source>
        <dbReference type="EMBL" id="ACQ82178.1"/>
    </source>
</evidence>
<evidence type="ECO:0000256" key="2">
    <source>
        <dbReference type="ARBA" id="ARBA00023125"/>
    </source>
</evidence>
<keyword evidence="7" id="KW-1185">Reference proteome</keyword>
<dbReference type="SUPFAM" id="SSF55781">
    <property type="entry name" value="GAF domain-like"/>
    <property type="match status" value="1"/>
</dbReference>
<dbReference type="InterPro" id="IPR036388">
    <property type="entry name" value="WH-like_DNA-bd_sf"/>
</dbReference>
<dbReference type="PANTHER" id="PTHR30136">
    <property type="entry name" value="HELIX-TURN-HELIX TRANSCRIPTIONAL REGULATOR, ICLR FAMILY"/>
    <property type="match status" value="1"/>
</dbReference>
<dbReference type="Pfam" id="PF09339">
    <property type="entry name" value="HTH_IclR"/>
    <property type="match status" value="1"/>
</dbReference>
<evidence type="ECO:0000259" key="5">
    <source>
        <dbReference type="PROSITE" id="PS51078"/>
    </source>
</evidence>
<name>C5C538_BEUC1</name>
<reference evidence="6 7" key="1">
    <citation type="journal article" date="2009" name="Stand. Genomic Sci.">
        <title>Complete genome sequence of Beutenbergia cavernae type strain (HKI 0122).</title>
        <authorList>
            <person name="Land M."/>
            <person name="Pukall R."/>
            <person name="Abt B."/>
            <person name="Goker M."/>
            <person name="Rohde M."/>
            <person name="Glavina Del Rio T."/>
            <person name="Tice H."/>
            <person name="Copeland A."/>
            <person name="Cheng J.F."/>
            <person name="Lucas S."/>
            <person name="Chen F."/>
            <person name="Nolan M."/>
            <person name="Bruce D."/>
            <person name="Goodwin L."/>
            <person name="Pitluck S."/>
            <person name="Ivanova N."/>
            <person name="Mavromatis K."/>
            <person name="Ovchinnikova G."/>
            <person name="Pati A."/>
            <person name="Chen A."/>
            <person name="Palaniappan K."/>
            <person name="Hauser L."/>
            <person name="Chang Y.J."/>
            <person name="Jefferies C.C."/>
            <person name="Saunders E."/>
            <person name="Brettin T."/>
            <person name="Detter J.C."/>
            <person name="Han C."/>
            <person name="Chain P."/>
            <person name="Bristow J."/>
            <person name="Eisen J.A."/>
            <person name="Markowitz V."/>
            <person name="Hugenholtz P."/>
            <person name="Kyrpides N.C."/>
            <person name="Klenk H.P."/>
            <person name="Lapidus A."/>
        </authorList>
    </citation>
    <scope>NUCLEOTIDE SEQUENCE [LARGE SCALE GENOMIC DNA]</scope>
    <source>
        <strain evidence="7">ATCC BAA-8 / DSM 12333 / NBRC 16432</strain>
    </source>
</reference>
<dbReference type="RefSeq" id="WP_015884415.1">
    <property type="nucleotide sequence ID" value="NC_012669.1"/>
</dbReference>
<dbReference type="eggNOG" id="COG1414">
    <property type="taxonomic scope" value="Bacteria"/>
</dbReference>
<dbReference type="PROSITE" id="PS51078">
    <property type="entry name" value="ICLR_ED"/>
    <property type="match status" value="1"/>
</dbReference>
<evidence type="ECO:0000256" key="1">
    <source>
        <dbReference type="ARBA" id="ARBA00023015"/>
    </source>
</evidence>
<dbReference type="HOGENOM" id="CLU_062618_6_2_11"/>
<dbReference type="PANTHER" id="PTHR30136:SF35">
    <property type="entry name" value="HTH-TYPE TRANSCRIPTIONAL REGULATOR RV1719"/>
    <property type="match status" value="1"/>
</dbReference>
<accession>C5C538</accession>
<dbReference type="Gene3D" id="1.10.10.10">
    <property type="entry name" value="Winged helix-like DNA-binding domain superfamily/Winged helix DNA-binding domain"/>
    <property type="match status" value="1"/>
</dbReference>
<dbReference type="InterPro" id="IPR050707">
    <property type="entry name" value="HTH_MetabolicPath_Reg"/>
</dbReference>
<dbReference type="InterPro" id="IPR014757">
    <property type="entry name" value="Tscrpt_reg_IclR_C"/>
</dbReference>
<evidence type="ECO:0000313" key="7">
    <source>
        <dbReference type="Proteomes" id="UP000007962"/>
    </source>
</evidence>
<keyword evidence="1" id="KW-0805">Transcription regulation</keyword>
<dbReference type="Gene3D" id="3.30.450.40">
    <property type="match status" value="1"/>
</dbReference>
<feature type="domain" description="IclR-ED" evidence="5">
    <location>
        <begin position="76"/>
        <end position="259"/>
    </location>
</feature>